<dbReference type="Pfam" id="PF21117">
    <property type="entry name" value="MRB1590_C"/>
    <property type="match status" value="1"/>
</dbReference>
<dbReference type="STRING" id="1862672.BO225_06920"/>
<evidence type="ECO:0000313" key="4">
    <source>
        <dbReference type="EMBL" id="OLU46205.1"/>
    </source>
</evidence>
<dbReference type="InterPro" id="IPR019195">
    <property type="entry name" value="ABC_ATPase_put"/>
</dbReference>
<dbReference type="Proteomes" id="UP000186705">
    <property type="component" value="Unassembled WGS sequence"/>
</dbReference>
<keyword evidence="4" id="KW-0413">Isomerase</keyword>
<feature type="domain" description="ATPase of the ABC class C-terminal" evidence="1">
    <location>
        <begin position="171"/>
        <end position="435"/>
    </location>
</feature>
<reference evidence="4 5" key="1">
    <citation type="submission" date="2016-11" db="EMBL/GenBank/DDBJ databases">
        <title>Description of two novel members of the family Erysipelotrichaceae: Ileibacterium lipovorans gen. nov., sp. nov. and Dubosiella newyorkensis, gen. nov., sp. nov.</title>
        <authorList>
            <person name="Cox L.M."/>
            <person name="Sohn J."/>
            <person name="Tyrrell K.L."/>
            <person name="Citron D.M."/>
            <person name="Lawson P.A."/>
            <person name="Patel N.B."/>
            <person name="Iizumi T."/>
            <person name="Perez-Perez G.I."/>
            <person name="Goldstein E.J."/>
            <person name="Blaser M.J."/>
        </authorList>
    </citation>
    <scope>NUCLEOTIDE SEQUENCE [LARGE SCALE GENOMIC DNA]</scope>
    <source>
        <strain evidence="4 5">NYU-BL-A4</strain>
    </source>
</reference>
<dbReference type="InterPro" id="IPR027417">
    <property type="entry name" value="P-loop_NTPase"/>
</dbReference>
<dbReference type="Pfam" id="PF20446">
    <property type="entry name" value="ABC_N"/>
    <property type="match status" value="1"/>
</dbReference>
<dbReference type="InterPro" id="IPR046833">
    <property type="entry name" value="ABC_N"/>
</dbReference>
<evidence type="ECO:0000259" key="3">
    <source>
        <dbReference type="Pfam" id="PF21117"/>
    </source>
</evidence>
<proteinExistence type="predicted"/>
<dbReference type="SUPFAM" id="SSF52540">
    <property type="entry name" value="P-loop containing nucleoside triphosphate hydrolases"/>
    <property type="match status" value="1"/>
</dbReference>
<evidence type="ECO:0000313" key="5">
    <source>
        <dbReference type="Proteomes" id="UP000186705"/>
    </source>
</evidence>
<comment type="caution">
    <text evidence="4">The sequence shown here is derived from an EMBL/GenBank/DDBJ whole genome shotgun (WGS) entry which is preliminary data.</text>
</comment>
<evidence type="ECO:0000259" key="1">
    <source>
        <dbReference type="Pfam" id="PF09818"/>
    </source>
</evidence>
<feature type="domain" description="ATPase of the ABC class N-terminal" evidence="2">
    <location>
        <begin position="5"/>
        <end position="162"/>
    </location>
</feature>
<name>A0A1U7NM48_9FIRM</name>
<dbReference type="OrthoDB" id="9809999at2"/>
<protein>
    <submittedName>
        <fullName evidence="4">Isopentenyl-diphosphate delta-isomerase</fullName>
    </submittedName>
</protein>
<dbReference type="InterPro" id="IPR046834">
    <property type="entry name" value="ABC_ATPase_C"/>
</dbReference>
<dbReference type="EMBL" id="MPKA01000067">
    <property type="protein sequence ID" value="OLU46205.1"/>
    <property type="molecule type" value="Genomic_DNA"/>
</dbReference>
<dbReference type="PANTHER" id="PTHR38149:SF1">
    <property type="entry name" value="ATPASE"/>
    <property type="match status" value="1"/>
</dbReference>
<keyword evidence="5" id="KW-1185">Reference proteome</keyword>
<gene>
    <name evidence="4" type="ORF">BO225_06920</name>
</gene>
<organism evidence="4 5">
    <name type="scientific">Dubosiella newyorkensis</name>
    <dbReference type="NCBI Taxonomy" id="1862672"/>
    <lineage>
        <taxon>Bacteria</taxon>
        <taxon>Bacillati</taxon>
        <taxon>Bacillota</taxon>
        <taxon>Erysipelotrichia</taxon>
        <taxon>Erysipelotrichales</taxon>
        <taxon>Erysipelotrichaceae</taxon>
        <taxon>Dubosiella</taxon>
    </lineage>
</organism>
<dbReference type="GO" id="GO:0016853">
    <property type="term" value="F:isomerase activity"/>
    <property type="evidence" value="ECO:0007669"/>
    <property type="project" value="UniProtKB-KW"/>
</dbReference>
<accession>A0A1U7NM48</accession>
<dbReference type="GeneID" id="78275672"/>
<evidence type="ECO:0000259" key="2">
    <source>
        <dbReference type="Pfam" id="PF20446"/>
    </source>
</evidence>
<feature type="domain" description="MRB1590-like C-terminal" evidence="3">
    <location>
        <begin position="466"/>
        <end position="562"/>
    </location>
</feature>
<dbReference type="AlphaFoldDB" id="A0A1U7NM48"/>
<dbReference type="Pfam" id="PF09818">
    <property type="entry name" value="ABC_ATPase"/>
    <property type="match status" value="1"/>
</dbReference>
<dbReference type="RefSeq" id="WP_076341543.1">
    <property type="nucleotide sequence ID" value="NZ_CAPDDE010000006.1"/>
</dbReference>
<sequence>MKTKQDLIQICQRIQGRGYPAYKDCRGEYTCPSYILSIDHVQGDPFAAPSDVSIRVPNTFPKKFHDTKYRRVSLEDRLLRFFVKQLKDDPFRGKGSGKSGVISISKPKQEVLERSAIRVEEDTITLRFHVGFPANGRKVLSLELLRILFDYLPSKIESALLYEKLSETDREALMIAHSLADDQHALREAIKEKGLVAFVANGSILPRKSGVSQKPMEEAVPFLSPSSLEVKIVLPHRKEIKGMGIPKGITLIIGGGYHGKSTLLMALERGIYDHIDGDGREFVVCDPTAIKSRAEDGRSVHNDFIETFIRDLPNHKSTKDFSTEDASGSTSQAASVSESLEAGCKLLLMDEDTSAANFMVRDALMQKVVHRDQEPIVPLVDRIEQLYEMEGCSTILVAGSSGAFFEVADLVIQMDQYIPLNVTDRAKEMALAYPSLCSPHTKEKPEAFYRKRVLLPGPIGSKDRIKVKTQGLDAIILDQEPLDVRLIEQLIDPEQLPTLGAMVLKAHQKYIDGKKTLGEVADLLMEEIEKRGLSVLGKRDFCQVRKQDFMAVMNRYRSQKMKQKR</sequence>
<dbReference type="PANTHER" id="PTHR38149">
    <property type="entry name" value="ATPASE"/>
    <property type="match status" value="1"/>
</dbReference>
<dbReference type="InterPro" id="IPR049069">
    <property type="entry name" value="MRB1590-like_C"/>
</dbReference>